<dbReference type="InterPro" id="IPR027417">
    <property type="entry name" value="P-loop_NTPase"/>
</dbReference>
<dbReference type="GeneID" id="25274524"/>
<dbReference type="GO" id="GO:0005874">
    <property type="term" value="C:microtubule"/>
    <property type="evidence" value="ECO:0007669"/>
    <property type="project" value="UniProtKB-KW"/>
</dbReference>
<evidence type="ECO:0000256" key="6">
    <source>
        <dbReference type="ARBA" id="ARBA00022840"/>
    </source>
</evidence>
<evidence type="ECO:0000256" key="13">
    <source>
        <dbReference type="SAM" id="Coils"/>
    </source>
</evidence>
<dbReference type="Proteomes" id="UP000018050">
    <property type="component" value="Unassembled WGS sequence"/>
</dbReference>
<dbReference type="PANTHER" id="PTHR22878">
    <property type="entry name" value="DYNEIN HEAVY CHAIN 6, AXONEMAL-LIKE-RELATED"/>
    <property type="match status" value="1"/>
</dbReference>
<evidence type="ECO:0000259" key="14">
    <source>
        <dbReference type="Pfam" id="PF12781"/>
    </source>
</evidence>
<dbReference type="OrthoDB" id="354282at2759"/>
<organism evidence="15 16">
    <name type="scientific">Eimeria acervulina</name>
    <name type="common">Coccidian parasite</name>
    <dbReference type="NCBI Taxonomy" id="5801"/>
    <lineage>
        <taxon>Eukaryota</taxon>
        <taxon>Sar</taxon>
        <taxon>Alveolata</taxon>
        <taxon>Apicomplexa</taxon>
        <taxon>Conoidasida</taxon>
        <taxon>Coccidia</taxon>
        <taxon>Eucoccidiorida</taxon>
        <taxon>Eimeriorina</taxon>
        <taxon>Eimeriidae</taxon>
        <taxon>Eimeria</taxon>
    </lineage>
</organism>
<reference evidence="15" key="1">
    <citation type="submission" date="2013-10" db="EMBL/GenBank/DDBJ databases">
        <title>Genomic analysis of the causative agents of coccidiosis in chickens.</title>
        <authorList>
            <person name="Reid A.J."/>
            <person name="Blake D."/>
            <person name="Billington K."/>
            <person name="Browne H."/>
            <person name="Dunn M."/>
            <person name="Hung S."/>
            <person name="Kawahara F."/>
            <person name="Miranda-Saavedra D."/>
            <person name="Mourier T."/>
            <person name="Nagra H."/>
            <person name="Otto T.D."/>
            <person name="Rawlings N."/>
            <person name="Sanchez A."/>
            <person name="Sanders M."/>
            <person name="Subramaniam C."/>
            <person name="Tay Y."/>
            <person name="Dear P."/>
            <person name="Doerig C."/>
            <person name="Gruber A."/>
            <person name="Parkinson J."/>
            <person name="Shirley M."/>
            <person name="Wan K.L."/>
            <person name="Berriman M."/>
            <person name="Tomley F."/>
            <person name="Pain A."/>
        </authorList>
    </citation>
    <scope>NUCLEOTIDE SEQUENCE</scope>
    <source>
        <strain evidence="15">Houghton</strain>
    </source>
</reference>
<evidence type="ECO:0000256" key="3">
    <source>
        <dbReference type="ARBA" id="ARBA00022701"/>
    </source>
</evidence>
<dbReference type="InterPro" id="IPR026983">
    <property type="entry name" value="DHC"/>
</dbReference>
<dbReference type="FunFam" id="3.40.50.300:FF:000049">
    <property type="entry name" value="Dynein, axonemal, heavy chain 5"/>
    <property type="match status" value="1"/>
</dbReference>
<dbReference type="Gene3D" id="6.10.140.1060">
    <property type="match status" value="1"/>
</dbReference>
<keyword evidence="9" id="KW-0969">Cilium</keyword>
<evidence type="ECO:0000256" key="1">
    <source>
        <dbReference type="ARBA" id="ARBA00004430"/>
    </source>
</evidence>
<keyword evidence="6" id="KW-0067">ATP-binding</keyword>
<evidence type="ECO:0000256" key="10">
    <source>
        <dbReference type="ARBA" id="ARBA00023175"/>
    </source>
</evidence>
<evidence type="ECO:0000256" key="8">
    <source>
        <dbReference type="ARBA" id="ARBA00023054"/>
    </source>
</evidence>
<evidence type="ECO:0000256" key="2">
    <source>
        <dbReference type="ARBA" id="ARBA00022490"/>
    </source>
</evidence>
<dbReference type="EMBL" id="HG672001">
    <property type="protein sequence ID" value="CDI82066.1"/>
    <property type="molecule type" value="Genomic_DNA"/>
</dbReference>
<name>U6GPD6_EIMAC</name>
<dbReference type="PANTHER" id="PTHR22878:SF69">
    <property type="entry name" value="DYNEIN HEAVY CHAIN"/>
    <property type="match status" value="1"/>
</dbReference>
<keyword evidence="5" id="KW-0547">Nucleotide-binding</keyword>
<dbReference type="GO" id="GO:0005524">
    <property type="term" value="F:ATP binding"/>
    <property type="evidence" value="ECO:0007669"/>
    <property type="project" value="UniProtKB-KW"/>
</dbReference>
<dbReference type="GO" id="GO:0007018">
    <property type="term" value="P:microtubule-based movement"/>
    <property type="evidence" value="ECO:0007669"/>
    <property type="project" value="InterPro"/>
</dbReference>
<keyword evidence="11" id="KW-0206">Cytoskeleton</keyword>
<dbReference type="GO" id="GO:0045505">
    <property type="term" value="F:dynein intermediate chain binding"/>
    <property type="evidence" value="ECO:0007669"/>
    <property type="project" value="InterPro"/>
</dbReference>
<dbReference type="RefSeq" id="XP_013248409.1">
    <property type="nucleotide sequence ID" value="XM_013392955.1"/>
</dbReference>
<dbReference type="Gene3D" id="1.10.8.1220">
    <property type="match status" value="1"/>
</dbReference>
<keyword evidence="3" id="KW-0493">Microtubule</keyword>
<dbReference type="GO" id="GO:0005930">
    <property type="term" value="C:axoneme"/>
    <property type="evidence" value="ECO:0007669"/>
    <property type="project" value="UniProtKB-SubCell"/>
</dbReference>
<evidence type="ECO:0000313" key="16">
    <source>
        <dbReference type="Proteomes" id="UP000018050"/>
    </source>
</evidence>
<dbReference type="OMA" id="HELMEGQ"/>
<dbReference type="Gene3D" id="3.40.50.300">
    <property type="entry name" value="P-loop containing nucleotide triphosphate hydrolases"/>
    <property type="match status" value="1"/>
</dbReference>
<dbReference type="FunFam" id="1.10.8.1220:FF:000001">
    <property type="entry name" value="Dynein axonemal heavy chain 5"/>
    <property type="match status" value="1"/>
</dbReference>
<keyword evidence="4" id="KW-0677">Repeat</keyword>
<dbReference type="GO" id="GO:0030286">
    <property type="term" value="C:dynein complex"/>
    <property type="evidence" value="ECO:0007669"/>
    <property type="project" value="UniProtKB-KW"/>
</dbReference>
<keyword evidence="10" id="KW-0505">Motor protein</keyword>
<sequence length="457" mass="52378">GAWKADLLKQNIPFTSTVTPLDVLADEADIALWKNEGLPADRISIENAAIVNSCMRWPLLIDPQLQGTRWVKQRGRDSLITVSVNRDRWLNKVIDAIRNGDVLLIENLSEAIDPVLDPLVSRSVSRKGRTLYVKMGGEDVEFSSSFRLLLQTKLPNPHYKPEIAAQCTLVNFTVTPEGLEEQFLAMIVNAEQPDLETSKQALTRKQNEFKVTLAQLEDKLLFELSNADPELILANTTLVESLEETKRTTKEIQEQQAMAKEREEQINRSREAYRTSANEASLLYFVLTRLRSINPMYQYSLDSFITFVYKAIDKTKVCETIQERCIELTTSIRTTIITWVGRGLFEKHKLAFLTMLTFELLRGGKLKDSFDPQLLDFLLRGPTKQVPENPLADWLPNKAWFAVQKLIELPGFDNFATNMQKDAPSRFKEWFQELQPEKVKLPLDWKALDSMPFKKLL</sequence>
<proteinExistence type="predicted"/>
<evidence type="ECO:0000256" key="12">
    <source>
        <dbReference type="ARBA" id="ARBA00023273"/>
    </source>
</evidence>
<feature type="non-terminal residue" evidence="15">
    <location>
        <position position="1"/>
    </location>
</feature>
<reference evidence="15" key="2">
    <citation type="submission" date="2013-10" db="EMBL/GenBank/DDBJ databases">
        <authorList>
            <person name="Aslett M."/>
        </authorList>
    </citation>
    <scope>NUCLEOTIDE SEQUENCE</scope>
    <source>
        <strain evidence="15">Houghton</strain>
    </source>
</reference>
<evidence type="ECO:0000256" key="9">
    <source>
        <dbReference type="ARBA" id="ARBA00023069"/>
    </source>
</evidence>
<dbReference type="VEuPathDB" id="ToxoDB:EAH_00064540"/>
<keyword evidence="2" id="KW-0963">Cytoplasm</keyword>
<dbReference type="Pfam" id="PF12781">
    <property type="entry name" value="AAA_9"/>
    <property type="match status" value="1"/>
</dbReference>
<dbReference type="AlphaFoldDB" id="U6GPD6"/>
<keyword evidence="8 13" id="KW-0175">Coiled coil</keyword>
<accession>U6GPD6</accession>
<evidence type="ECO:0000256" key="5">
    <source>
        <dbReference type="ARBA" id="ARBA00022741"/>
    </source>
</evidence>
<evidence type="ECO:0000313" key="15">
    <source>
        <dbReference type="EMBL" id="CDI82066.1"/>
    </source>
</evidence>
<evidence type="ECO:0000256" key="4">
    <source>
        <dbReference type="ARBA" id="ARBA00022737"/>
    </source>
</evidence>
<gene>
    <name evidence="15" type="ORF">EAH_00064540</name>
</gene>
<keyword evidence="16" id="KW-1185">Reference proteome</keyword>
<dbReference type="InterPro" id="IPR035706">
    <property type="entry name" value="AAA_9"/>
</dbReference>
<evidence type="ECO:0000256" key="11">
    <source>
        <dbReference type="ARBA" id="ARBA00023212"/>
    </source>
</evidence>
<feature type="coiled-coil region" evidence="13">
    <location>
        <begin position="199"/>
        <end position="272"/>
    </location>
</feature>
<feature type="domain" description="Dynein heavy chain ATP-binding dynein motor region" evidence="14">
    <location>
        <begin position="33"/>
        <end position="252"/>
    </location>
</feature>
<dbReference type="GO" id="GO:0051959">
    <property type="term" value="F:dynein light intermediate chain binding"/>
    <property type="evidence" value="ECO:0007669"/>
    <property type="project" value="InterPro"/>
</dbReference>
<feature type="non-terminal residue" evidence="15">
    <location>
        <position position="457"/>
    </location>
</feature>
<evidence type="ECO:0000256" key="7">
    <source>
        <dbReference type="ARBA" id="ARBA00023017"/>
    </source>
</evidence>
<keyword evidence="7" id="KW-0243">Dynein</keyword>
<keyword evidence="15" id="KW-0282">Flagellum</keyword>
<keyword evidence="12" id="KW-0966">Cell projection</keyword>
<protein>
    <submittedName>
        <fullName evidence="15">Dynein beta chain, flagellar outer arm, putative</fullName>
    </submittedName>
</protein>
<comment type="subcellular location">
    <subcellularLocation>
        <location evidence="1">Cytoplasm</location>
        <location evidence="1">Cytoskeleton</location>
        <location evidence="1">Cilium axoneme</location>
    </subcellularLocation>
</comment>